<dbReference type="PANTHER" id="PTHR37815:SF3">
    <property type="entry name" value="UPF0397 PROTEIN SPR0429"/>
    <property type="match status" value="1"/>
</dbReference>
<dbReference type="InterPro" id="IPR009825">
    <property type="entry name" value="ECF_substrate-spec-like"/>
</dbReference>
<keyword evidence="1 3" id="KW-0812">Transmembrane</keyword>
<feature type="transmembrane region" description="Helical" evidence="3">
    <location>
        <begin position="12"/>
        <end position="30"/>
    </location>
</feature>
<dbReference type="RefSeq" id="WP_126778498.1">
    <property type="nucleotide sequence ID" value="NZ_CAUQJP010000004.1"/>
</dbReference>
<feature type="transmembrane region" description="Helical" evidence="3">
    <location>
        <begin position="36"/>
        <end position="54"/>
    </location>
</feature>
<feature type="transmembrane region" description="Helical" evidence="3">
    <location>
        <begin position="145"/>
        <end position="172"/>
    </location>
</feature>
<dbReference type="PANTHER" id="PTHR37815">
    <property type="entry name" value="UPF0397 PROTEIN BC_2624-RELATED"/>
    <property type="match status" value="1"/>
</dbReference>
<feature type="transmembrane region" description="Helical" evidence="3">
    <location>
        <begin position="84"/>
        <end position="102"/>
    </location>
</feature>
<dbReference type="GeneID" id="98567351"/>
<evidence type="ECO:0000256" key="3">
    <source>
        <dbReference type="SAM" id="Phobius"/>
    </source>
</evidence>
<organism evidence="4 5">
    <name type="scientific">Vagococcus salmoninarum</name>
    <dbReference type="NCBI Taxonomy" id="2739"/>
    <lineage>
        <taxon>Bacteria</taxon>
        <taxon>Bacillati</taxon>
        <taxon>Bacillota</taxon>
        <taxon>Bacilli</taxon>
        <taxon>Lactobacillales</taxon>
        <taxon>Enterococcaceae</taxon>
        <taxon>Vagococcus</taxon>
    </lineage>
</organism>
<protein>
    <recommendedName>
        <fullName evidence="6">ECF transporter S component</fullName>
    </recommendedName>
</protein>
<name>A0A429ZU93_9ENTE</name>
<accession>A0A429ZU93</accession>
<keyword evidence="5" id="KW-1185">Reference proteome</keyword>
<dbReference type="AlphaFoldDB" id="A0A429ZU93"/>
<evidence type="ECO:0000256" key="2">
    <source>
        <dbReference type="ARBA" id="ARBA00022989"/>
    </source>
</evidence>
<dbReference type="EMBL" id="NGJU01000003">
    <property type="protein sequence ID" value="RST97259.1"/>
    <property type="molecule type" value="Genomic_DNA"/>
</dbReference>
<proteinExistence type="predicted"/>
<sequence>MTTKKRITTADIVLTALFATLTFVGTMIRIPMPAAVGAPFIHLGNSVLLLAVLLLGYRKGALAGGMGFAIFDVLNGYAAEAPYFIFESFIVGGVATLVFIALGRQDRPLYKVTAVAIAAGLAKLAMTFLKGIVKMLILGADLKPAIIASATTIPTSVINVISTIIIVTLLYYPVKKIVDTFYQRTTLNFK</sequence>
<feature type="transmembrane region" description="Helical" evidence="3">
    <location>
        <begin position="114"/>
        <end position="133"/>
    </location>
</feature>
<evidence type="ECO:0000313" key="4">
    <source>
        <dbReference type="EMBL" id="RST97259.1"/>
    </source>
</evidence>
<keyword evidence="3" id="KW-0472">Membrane</keyword>
<evidence type="ECO:0000256" key="1">
    <source>
        <dbReference type="ARBA" id="ARBA00022692"/>
    </source>
</evidence>
<gene>
    <name evidence="4" type="ORF">CBF35_03145</name>
</gene>
<evidence type="ECO:0000313" key="5">
    <source>
        <dbReference type="Proteomes" id="UP000287239"/>
    </source>
</evidence>
<feature type="transmembrane region" description="Helical" evidence="3">
    <location>
        <begin position="61"/>
        <end position="78"/>
    </location>
</feature>
<comment type="caution">
    <text evidence="4">The sequence shown here is derived from an EMBL/GenBank/DDBJ whole genome shotgun (WGS) entry which is preliminary data.</text>
</comment>
<dbReference type="Proteomes" id="UP000287239">
    <property type="component" value="Unassembled WGS sequence"/>
</dbReference>
<dbReference type="OrthoDB" id="2988652at2"/>
<dbReference type="GO" id="GO:0016020">
    <property type="term" value="C:membrane"/>
    <property type="evidence" value="ECO:0007669"/>
    <property type="project" value="InterPro"/>
</dbReference>
<reference evidence="4 5" key="1">
    <citation type="submission" date="2017-05" db="EMBL/GenBank/DDBJ databases">
        <title>Vagococcus spp. assemblies.</title>
        <authorList>
            <person name="Gulvik C.A."/>
        </authorList>
    </citation>
    <scope>NUCLEOTIDE SEQUENCE [LARGE SCALE GENOMIC DNA]</scope>
    <source>
        <strain evidence="4 5">NCFB 2777</strain>
    </source>
</reference>
<dbReference type="Gene3D" id="1.10.1760.20">
    <property type="match status" value="1"/>
</dbReference>
<keyword evidence="2 3" id="KW-1133">Transmembrane helix</keyword>
<evidence type="ECO:0008006" key="6">
    <source>
        <dbReference type="Google" id="ProtNLM"/>
    </source>
</evidence>
<dbReference type="Pfam" id="PF07155">
    <property type="entry name" value="ECF-ribofla_trS"/>
    <property type="match status" value="1"/>
</dbReference>